<comment type="caution">
    <text evidence="14">The sequence shown here is derived from an EMBL/GenBank/DDBJ whole genome shotgun (WGS) entry which is preliminary data.</text>
</comment>
<feature type="binding site" evidence="12">
    <location>
        <position position="291"/>
    </location>
    <ligand>
        <name>S-adenosyl-L-methionine</name>
        <dbReference type="ChEBI" id="CHEBI:59789"/>
    </ligand>
</feature>
<evidence type="ECO:0000256" key="7">
    <source>
        <dbReference type="ARBA" id="ARBA00022691"/>
    </source>
</evidence>
<feature type="active site" description="S-methylcysteine intermediate" evidence="12">
    <location>
        <position position="334"/>
    </location>
</feature>
<dbReference type="EC" id="2.1.1.192" evidence="12"/>
<reference evidence="14" key="1">
    <citation type="submission" date="2022-06" db="EMBL/GenBank/DDBJ databases">
        <title>Vallitalea longa sp. nov., an anaerobic bacterium isolated from marine sediment.</title>
        <authorList>
            <person name="Hirano S."/>
            <person name="Terahara T."/>
            <person name="Mori K."/>
            <person name="Hamada M."/>
            <person name="Matsumoto R."/>
            <person name="Kobayashi T."/>
        </authorList>
    </citation>
    <scope>NUCLEOTIDE SEQUENCE</scope>
    <source>
        <strain evidence="14">SH18-1</strain>
    </source>
</reference>
<dbReference type="Gene3D" id="1.10.150.530">
    <property type="match status" value="1"/>
</dbReference>
<gene>
    <name evidence="12 14" type="primary">rlmN</name>
    <name evidence="14" type="ORF">SH1V18_41720</name>
</gene>
<dbReference type="GO" id="GO:0046872">
    <property type="term" value="F:metal ion binding"/>
    <property type="evidence" value="ECO:0007669"/>
    <property type="project" value="UniProtKB-KW"/>
</dbReference>
<dbReference type="PIRSF" id="PIRSF006004">
    <property type="entry name" value="CHP00048"/>
    <property type="match status" value="1"/>
</dbReference>
<dbReference type="GO" id="GO:0070475">
    <property type="term" value="P:rRNA base methylation"/>
    <property type="evidence" value="ECO:0007669"/>
    <property type="project" value="UniProtKB-UniRule"/>
</dbReference>
<keyword evidence="5 12" id="KW-0489">Methyltransferase</keyword>
<dbReference type="RefSeq" id="WP_281818962.1">
    <property type="nucleotide sequence ID" value="NZ_BRLB01000020.1"/>
</dbReference>
<dbReference type="PANTHER" id="PTHR30544">
    <property type="entry name" value="23S RRNA METHYLTRANSFERASE"/>
    <property type="match status" value="1"/>
</dbReference>
<evidence type="ECO:0000313" key="15">
    <source>
        <dbReference type="Proteomes" id="UP001144256"/>
    </source>
</evidence>
<name>A0A9W5YDV6_9FIRM</name>
<keyword evidence="10 12" id="KW-0408">Iron</keyword>
<feature type="binding site" evidence="12">
    <location>
        <begin position="160"/>
        <end position="161"/>
    </location>
    <ligand>
        <name>S-adenosyl-L-methionine</name>
        <dbReference type="ChEBI" id="CHEBI:59789"/>
    </ligand>
</feature>
<keyword evidence="4 12" id="KW-0698">rRNA processing</keyword>
<dbReference type="NCBIfam" id="TIGR00048">
    <property type="entry name" value="rRNA_mod_RlmN"/>
    <property type="match status" value="1"/>
</dbReference>
<evidence type="ECO:0000256" key="9">
    <source>
        <dbReference type="ARBA" id="ARBA00022723"/>
    </source>
</evidence>
<dbReference type="Pfam" id="PF21016">
    <property type="entry name" value="RlmN_N"/>
    <property type="match status" value="1"/>
</dbReference>
<dbReference type="InterPro" id="IPR048641">
    <property type="entry name" value="RlmN_N"/>
</dbReference>
<dbReference type="InterPro" id="IPR013785">
    <property type="entry name" value="Aldolase_TIM"/>
</dbReference>
<keyword evidence="15" id="KW-1185">Reference proteome</keyword>
<dbReference type="Pfam" id="PF04055">
    <property type="entry name" value="Radical_SAM"/>
    <property type="match status" value="1"/>
</dbReference>
<dbReference type="GO" id="GO:0002935">
    <property type="term" value="F:tRNA (adenine(37)-C2)-methyltransferase activity"/>
    <property type="evidence" value="ECO:0007669"/>
    <property type="project" value="UniProtKB-UniRule"/>
</dbReference>
<dbReference type="AlphaFoldDB" id="A0A9W5YDV6"/>
<keyword evidence="8 12" id="KW-0819">tRNA processing</keyword>
<evidence type="ECO:0000256" key="1">
    <source>
        <dbReference type="ARBA" id="ARBA00004496"/>
    </source>
</evidence>
<dbReference type="FunFam" id="3.20.20.70:FF:000014">
    <property type="entry name" value="Probable dual-specificity RNA methyltransferase RlmN"/>
    <property type="match status" value="1"/>
</dbReference>
<dbReference type="SUPFAM" id="SSF102114">
    <property type="entry name" value="Radical SAM enzymes"/>
    <property type="match status" value="1"/>
</dbReference>
<dbReference type="Gene3D" id="3.20.20.70">
    <property type="entry name" value="Aldolase class I"/>
    <property type="match status" value="1"/>
</dbReference>
<comment type="subcellular location">
    <subcellularLocation>
        <location evidence="1 12">Cytoplasm</location>
    </subcellularLocation>
</comment>
<feature type="binding site" evidence="12">
    <location>
        <position position="113"/>
    </location>
    <ligand>
        <name>[4Fe-4S] cluster</name>
        <dbReference type="ChEBI" id="CHEBI:49883"/>
        <note>4Fe-4S-S-AdoMet</note>
    </ligand>
</feature>
<dbReference type="GO" id="GO:0005737">
    <property type="term" value="C:cytoplasm"/>
    <property type="evidence" value="ECO:0007669"/>
    <property type="project" value="UniProtKB-SubCell"/>
</dbReference>
<evidence type="ECO:0000256" key="2">
    <source>
        <dbReference type="ARBA" id="ARBA00022485"/>
    </source>
</evidence>
<keyword evidence="6 12" id="KW-0808">Transferase</keyword>
<dbReference type="InterPro" id="IPR007197">
    <property type="entry name" value="rSAM"/>
</dbReference>
<evidence type="ECO:0000256" key="12">
    <source>
        <dbReference type="HAMAP-Rule" id="MF_01849"/>
    </source>
</evidence>
<proteinExistence type="inferred from homology"/>
<dbReference type="PROSITE" id="PS51918">
    <property type="entry name" value="RADICAL_SAM"/>
    <property type="match status" value="1"/>
</dbReference>
<comment type="miscellaneous">
    <text evidence="12">Reaction proceeds by a ping-pong mechanism involving intermediate methylation of a conserved cysteine residue.</text>
</comment>
<comment type="catalytic activity">
    <reaction evidence="12">
        <text>adenosine(37) in tRNA + 2 reduced [2Fe-2S]-[ferredoxin] + 2 S-adenosyl-L-methionine = 2-methyladenosine(37) in tRNA + 5'-deoxyadenosine + L-methionine + 2 oxidized [2Fe-2S]-[ferredoxin] + S-adenosyl-L-homocysteine</text>
        <dbReference type="Rhea" id="RHEA:43332"/>
        <dbReference type="Rhea" id="RHEA-COMP:10000"/>
        <dbReference type="Rhea" id="RHEA-COMP:10001"/>
        <dbReference type="Rhea" id="RHEA-COMP:10162"/>
        <dbReference type="Rhea" id="RHEA-COMP:10485"/>
        <dbReference type="ChEBI" id="CHEBI:17319"/>
        <dbReference type="ChEBI" id="CHEBI:33737"/>
        <dbReference type="ChEBI" id="CHEBI:33738"/>
        <dbReference type="ChEBI" id="CHEBI:57844"/>
        <dbReference type="ChEBI" id="CHEBI:57856"/>
        <dbReference type="ChEBI" id="CHEBI:59789"/>
        <dbReference type="ChEBI" id="CHEBI:74411"/>
        <dbReference type="ChEBI" id="CHEBI:74497"/>
        <dbReference type="EC" id="2.1.1.192"/>
    </reaction>
</comment>
<evidence type="ECO:0000256" key="3">
    <source>
        <dbReference type="ARBA" id="ARBA00022490"/>
    </source>
</evidence>
<evidence type="ECO:0000256" key="10">
    <source>
        <dbReference type="ARBA" id="ARBA00023004"/>
    </source>
</evidence>
<comment type="similarity">
    <text evidence="12">Belongs to the radical SAM superfamily. RlmN family.</text>
</comment>
<keyword evidence="12" id="KW-1015">Disulfide bond</keyword>
<dbReference type="SFLD" id="SFLDF00275">
    <property type="entry name" value="adenosine_C2_methyltransferase"/>
    <property type="match status" value="1"/>
</dbReference>
<dbReference type="GO" id="GO:0019843">
    <property type="term" value="F:rRNA binding"/>
    <property type="evidence" value="ECO:0007669"/>
    <property type="project" value="UniProtKB-UniRule"/>
</dbReference>
<sequence length="347" mass="39575">MNNKIDILSMNIDELIKYLESIGEKKFRAKQIYKWLHEKRVVSFVDMTNISKALQDRLAKDCDIIRLNEVRRLESQDGTIKFLFELYDHQVVESVLMSYKHGNSICISSQVGCRMGCKFCASTIGGLKRHLAASEMLGQIYEINRITGKRISNIVIMGTGEPLDNYDNLIKFIRIINSEDGMNISARNITVSTCGIIEKINELAEEKIPITLAISLHAPNNKIRKTMMPVANIYGYELLIETCKNYVDETKRRITFEYSLVKGVNDSKECAQELSKVLKGILCHVNLIPVNQVEESGYKHSDRETINTFKSILEKHRIPTTVRRELGSDIDAACGQLRRSYTKENSN</sequence>
<dbReference type="PANTHER" id="PTHR30544:SF5">
    <property type="entry name" value="RADICAL SAM CORE DOMAIN-CONTAINING PROTEIN"/>
    <property type="match status" value="1"/>
</dbReference>
<evidence type="ECO:0000256" key="11">
    <source>
        <dbReference type="ARBA" id="ARBA00023014"/>
    </source>
</evidence>
<dbReference type="InterPro" id="IPR004383">
    <property type="entry name" value="rRNA_lsu_MTrfase_RlmN/Cfr"/>
</dbReference>
<dbReference type="CDD" id="cd01335">
    <property type="entry name" value="Radical_SAM"/>
    <property type="match status" value="1"/>
</dbReference>
<dbReference type="InterPro" id="IPR058240">
    <property type="entry name" value="rSAM_sf"/>
</dbReference>
<evidence type="ECO:0000313" key="14">
    <source>
        <dbReference type="EMBL" id="GKX31692.1"/>
    </source>
</evidence>
<protein>
    <recommendedName>
        <fullName evidence="12">Probable dual-specificity RNA methyltransferase RlmN</fullName>
        <ecNumber evidence="12">2.1.1.192</ecNumber>
    </recommendedName>
    <alternativeName>
        <fullName evidence="12">23S rRNA (adenine(2503)-C(2))-methyltransferase</fullName>
    </alternativeName>
    <alternativeName>
        <fullName evidence="12">23S rRNA m2A2503 methyltransferase</fullName>
    </alternativeName>
    <alternativeName>
        <fullName evidence="12">Ribosomal RNA large subunit methyltransferase N</fullName>
    </alternativeName>
    <alternativeName>
        <fullName evidence="12">tRNA (adenine(37)-C(2))-methyltransferase</fullName>
    </alternativeName>
    <alternativeName>
        <fullName evidence="12">tRNA m2A37 methyltransferase</fullName>
    </alternativeName>
</protein>
<feature type="binding site" evidence="12">
    <location>
        <position position="117"/>
    </location>
    <ligand>
        <name>[4Fe-4S] cluster</name>
        <dbReference type="ChEBI" id="CHEBI:49883"/>
        <note>4Fe-4S-S-AdoMet</note>
    </ligand>
</feature>
<accession>A0A9W5YDV6</accession>
<dbReference type="EMBL" id="BRLB01000020">
    <property type="protein sequence ID" value="GKX31692.1"/>
    <property type="molecule type" value="Genomic_DNA"/>
</dbReference>
<dbReference type="GO" id="GO:0030488">
    <property type="term" value="P:tRNA methylation"/>
    <property type="evidence" value="ECO:0007669"/>
    <property type="project" value="UniProtKB-UniRule"/>
</dbReference>
<dbReference type="HAMAP" id="MF_01849">
    <property type="entry name" value="RNA_methyltr_RlmN"/>
    <property type="match status" value="1"/>
</dbReference>
<evidence type="ECO:0000259" key="13">
    <source>
        <dbReference type="PROSITE" id="PS51918"/>
    </source>
</evidence>
<feature type="binding site" evidence="12">
    <location>
        <begin position="215"/>
        <end position="217"/>
    </location>
    <ligand>
        <name>S-adenosyl-L-methionine</name>
        <dbReference type="ChEBI" id="CHEBI:59789"/>
    </ligand>
</feature>
<feature type="active site" description="Proton acceptor" evidence="12">
    <location>
        <position position="93"/>
    </location>
</feature>
<keyword evidence="3 12" id="KW-0963">Cytoplasm</keyword>
<dbReference type="Proteomes" id="UP001144256">
    <property type="component" value="Unassembled WGS sequence"/>
</dbReference>
<dbReference type="GO" id="GO:0051539">
    <property type="term" value="F:4 iron, 4 sulfur cluster binding"/>
    <property type="evidence" value="ECO:0007669"/>
    <property type="project" value="UniProtKB-UniRule"/>
</dbReference>
<evidence type="ECO:0000256" key="8">
    <source>
        <dbReference type="ARBA" id="ARBA00022694"/>
    </source>
</evidence>
<keyword evidence="9 12" id="KW-0479">Metal-binding</keyword>
<evidence type="ECO:0000256" key="4">
    <source>
        <dbReference type="ARBA" id="ARBA00022552"/>
    </source>
</evidence>
<comment type="caution">
    <text evidence="12">Lacks conserved residue(s) required for the propagation of feature annotation.</text>
</comment>
<dbReference type="InterPro" id="IPR040072">
    <property type="entry name" value="Methyltransferase_A"/>
</dbReference>
<dbReference type="SFLD" id="SFLDS00029">
    <property type="entry name" value="Radical_SAM"/>
    <property type="match status" value="1"/>
</dbReference>
<evidence type="ECO:0000256" key="5">
    <source>
        <dbReference type="ARBA" id="ARBA00022603"/>
    </source>
</evidence>
<comment type="catalytic activity">
    <reaction evidence="12">
        <text>adenosine(2503) in 23S rRNA + 2 reduced [2Fe-2S]-[ferredoxin] + 2 S-adenosyl-L-methionine = 2-methyladenosine(2503) in 23S rRNA + 5'-deoxyadenosine + L-methionine + 2 oxidized [2Fe-2S]-[ferredoxin] + S-adenosyl-L-homocysteine</text>
        <dbReference type="Rhea" id="RHEA:42916"/>
        <dbReference type="Rhea" id="RHEA-COMP:10000"/>
        <dbReference type="Rhea" id="RHEA-COMP:10001"/>
        <dbReference type="Rhea" id="RHEA-COMP:10152"/>
        <dbReference type="Rhea" id="RHEA-COMP:10282"/>
        <dbReference type="ChEBI" id="CHEBI:17319"/>
        <dbReference type="ChEBI" id="CHEBI:33737"/>
        <dbReference type="ChEBI" id="CHEBI:33738"/>
        <dbReference type="ChEBI" id="CHEBI:57844"/>
        <dbReference type="ChEBI" id="CHEBI:57856"/>
        <dbReference type="ChEBI" id="CHEBI:59789"/>
        <dbReference type="ChEBI" id="CHEBI:74411"/>
        <dbReference type="ChEBI" id="CHEBI:74497"/>
        <dbReference type="EC" id="2.1.1.192"/>
    </reaction>
</comment>
<feature type="domain" description="Radical SAM core" evidence="13">
    <location>
        <begin position="99"/>
        <end position="329"/>
    </location>
</feature>
<evidence type="ECO:0000256" key="6">
    <source>
        <dbReference type="ARBA" id="ARBA00022679"/>
    </source>
</evidence>
<feature type="binding site" evidence="12">
    <location>
        <position position="120"/>
    </location>
    <ligand>
        <name>[4Fe-4S] cluster</name>
        <dbReference type="ChEBI" id="CHEBI:49883"/>
        <note>4Fe-4S-S-AdoMet</note>
    </ligand>
</feature>
<dbReference type="InterPro" id="IPR027492">
    <property type="entry name" value="RNA_MTrfase_RlmN"/>
</dbReference>
<organism evidence="14 15">
    <name type="scientific">Vallitalea longa</name>
    <dbReference type="NCBI Taxonomy" id="2936439"/>
    <lineage>
        <taxon>Bacteria</taxon>
        <taxon>Bacillati</taxon>
        <taxon>Bacillota</taxon>
        <taxon>Clostridia</taxon>
        <taxon>Lachnospirales</taxon>
        <taxon>Vallitaleaceae</taxon>
        <taxon>Vallitalea</taxon>
    </lineage>
</organism>
<dbReference type="GO" id="GO:0070040">
    <property type="term" value="F:rRNA (adenine(2503)-C2-)-methyltransferase activity"/>
    <property type="evidence" value="ECO:0007669"/>
    <property type="project" value="UniProtKB-UniRule"/>
</dbReference>
<dbReference type="SFLD" id="SFLDG01062">
    <property type="entry name" value="methyltransferase_(Class_A)"/>
    <property type="match status" value="1"/>
</dbReference>
<feature type="binding site" evidence="12">
    <location>
        <position position="192"/>
    </location>
    <ligand>
        <name>S-adenosyl-L-methionine</name>
        <dbReference type="ChEBI" id="CHEBI:59789"/>
    </ligand>
</feature>
<keyword evidence="11 12" id="KW-0411">Iron-sulfur</keyword>
<comment type="function">
    <text evidence="12">Specifically methylates position 2 of adenine 2503 in 23S rRNA and position 2 of adenine 37 in tRNAs.</text>
</comment>
<keyword evidence="7 12" id="KW-0949">S-adenosyl-L-methionine</keyword>
<comment type="cofactor">
    <cofactor evidence="12">
        <name>[4Fe-4S] cluster</name>
        <dbReference type="ChEBI" id="CHEBI:49883"/>
    </cofactor>
    <text evidence="12">Binds 1 [4Fe-4S] cluster. The cluster is coordinated with 3 cysteines and an exchangeable S-adenosyl-L-methionine.</text>
</comment>
<keyword evidence="2 12" id="KW-0004">4Fe-4S</keyword>
<dbReference type="GO" id="GO:0000049">
    <property type="term" value="F:tRNA binding"/>
    <property type="evidence" value="ECO:0007669"/>
    <property type="project" value="UniProtKB-UniRule"/>
</dbReference>